<keyword evidence="4" id="KW-1185">Reference proteome</keyword>
<dbReference type="AlphaFoldDB" id="A0A1M5IFK6"/>
<accession>A0A1M5IFK6</accession>
<proteinExistence type="predicted"/>
<evidence type="ECO:0000259" key="1">
    <source>
        <dbReference type="Pfam" id="PF00534"/>
    </source>
</evidence>
<dbReference type="SUPFAM" id="SSF53756">
    <property type="entry name" value="UDP-Glycosyltransferase/glycogen phosphorylase"/>
    <property type="match status" value="1"/>
</dbReference>
<dbReference type="PANTHER" id="PTHR12526:SF630">
    <property type="entry name" value="GLYCOSYLTRANSFERASE"/>
    <property type="match status" value="1"/>
</dbReference>
<dbReference type="Gene3D" id="3.40.50.2000">
    <property type="entry name" value="Glycogen Phosphorylase B"/>
    <property type="match status" value="2"/>
</dbReference>
<feature type="domain" description="Glycosyltransferase subfamily 4-like N-terminal" evidence="2">
    <location>
        <begin position="24"/>
        <end position="147"/>
    </location>
</feature>
<dbReference type="PANTHER" id="PTHR12526">
    <property type="entry name" value="GLYCOSYLTRANSFERASE"/>
    <property type="match status" value="1"/>
</dbReference>
<dbReference type="GO" id="GO:0016757">
    <property type="term" value="F:glycosyltransferase activity"/>
    <property type="evidence" value="ECO:0007669"/>
    <property type="project" value="InterPro"/>
</dbReference>
<dbReference type="Proteomes" id="UP000184036">
    <property type="component" value="Unassembled WGS sequence"/>
</dbReference>
<dbReference type="Pfam" id="PF00534">
    <property type="entry name" value="Glycos_transf_1"/>
    <property type="match status" value="1"/>
</dbReference>
<evidence type="ECO:0000313" key="3">
    <source>
        <dbReference type="EMBL" id="SHG27037.1"/>
    </source>
</evidence>
<name>A0A1M5IFK6_9FLAO</name>
<organism evidence="3 4">
    <name type="scientific">Flavobacterium segetis</name>
    <dbReference type="NCBI Taxonomy" id="271157"/>
    <lineage>
        <taxon>Bacteria</taxon>
        <taxon>Pseudomonadati</taxon>
        <taxon>Bacteroidota</taxon>
        <taxon>Flavobacteriia</taxon>
        <taxon>Flavobacteriales</taxon>
        <taxon>Flavobacteriaceae</taxon>
        <taxon>Flavobacterium</taxon>
    </lineage>
</organism>
<reference evidence="4" key="1">
    <citation type="submission" date="2016-11" db="EMBL/GenBank/DDBJ databases">
        <authorList>
            <person name="Varghese N."/>
            <person name="Submissions S."/>
        </authorList>
    </citation>
    <scope>NUCLEOTIDE SEQUENCE [LARGE SCALE GENOMIC DNA]</scope>
    <source>
        <strain evidence="4">DSM 19741</strain>
    </source>
</reference>
<gene>
    <name evidence="3" type="ORF">SAMN05444396_10720</name>
</gene>
<dbReference type="Pfam" id="PF13477">
    <property type="entry name" value="Glyco_trans_4_2"/>
    <property type="match status" value="1"/>
</dbReference>
<evidence type="ECO:0000259" key="2">
    <source>
        <dbReference type="Pfam" id="PF13477"/>
    </source>
</evidence>
<dbReference type="CDD" id="cd03808">
    <property type="entry name" value="GT4_CapM-like"/>
    <property type="match status" value="1"/>
</dbReference>
<keyword evidence="3" id="KW-0808">Transferase</keyword>
<dbReference type="InterPro" id="IPR028098">
    <property type="entry name" value="Glyco_trans_4-like_N"/>
</dbReference>
<protein>
    <submittedName>
        <fullName evidence="3">Glycosyltransferase involved in cell wall bisynthesis</fullName>
    </submittedName>
</protein>
<dbReference type="EMBL" id="FQWE01000007">
    <property type="protein sequence ID" value="SHG27037.1"/>
    <property type="molecule type" value="Genomic_DNA"/>
</dbReference>
<feature type="domain" description="Glycosyl transferase family 1" evidence="1">
    <location>
        <begin position="197"/>
        <end position="359"/>
    </location>
</feature>
<sequence>MDKKSILHVVNVYFVLPYFFGDQFLYLEKQGFDVHVICSPSENLKQYAKDKKFRYAEINILRSFSIVEDLKSLYNICLYIKKNDIDIVVGHTPKGALLAMVASLIMRVRKRVYFRHGLLYETSKGFKRSVLILAERFTSMCSTKIVCVSPSLLKKSIVDKLNKPEKQIVIGKGTCGGIDSLNKFNPEKIDTIFLDSLRAKLNINQHDFVIGFCGRIVKDKGIVELVEAFNQIKSLNADIKCKLLLVGDFEERDPLTLEVINQINNDDDIIVSGFIYENIEYYYSLMNVYVLPSYREGFGMSVLEASSMCKPVLTTKVTGCVDSIIEGQTGFFVENDSKSIYQKLISLIELDDLSHLGQKGREFVLKNFDNKVLWPMIVNEVYSIKLS</sequence>
<dbReference type="RefSeq" id="WP_200778664.1">
    <property type="nucleotide sequence ID" value="NZ_FQWE01000007.1"/>
</dbReference>
<dbReference type="STRING" id="271157.SAMN05444396_10720"/>
<dbReference type="InterPro" id="IPR001296">
    <property type="entry name" value="Glyco_trans_1"/>
</dbReference>
<evidence type="ECO:0000313" key="4">
    <source>
        <dbReference type="Proteomes" id="UP000184036"/>
    </source>
</evidence>